<accession>A0ABY2DT84</accession>
<dbReference type="PANTHER" id="PTHR14969:SF13">
    <property type="entry name" value="AT30094P"/>
    <property type="match status" value="1"/>
</dbReference>
<dbReference type="Proteomes" id="UP000294685">
    <property type="component" value="Unassembled WGS sequence"/>
</dbReference>
<name>A0ABY2DT84_9FLAO</name>
<gene>
    <name evidence="2" type="ORF">E0I61_05605</name>
</gene>
<dbReference type="Pfam" id="PF01569">
    <property type="entry name" value="PAP2"/>
    <property type="match status" value="1"/>
</dbReference>
<keyword evidence="3" id="KW-1185">Reference proteome</keyword>
<dbReference type="EMBL" id="SMLH01000002">
    <property type="protein sequence ID" value="TDE30472.1"/>
    <property type="molecule type" value="Genomic_DNA"/>
</dbReference>
<dbReference type="CDD" id="cd03394">
    <property type="entry name" value="PAP2_like_5"/>
    <property type="match status" value="1"/>
</dbReference>
<evidence type="ECO:0000313" key="3">
    <source>
        <dbReference type="Proteomes" id="UP000294685"/>
    </source>
</evidence>
<feature type="domain" description="Phosphatidic acid phosphatase type 2/haloperoxidase" evidence="1">
    <location>
        <begin position="115"/>
        <end position="217"/>
    </location>
</feature>
<protein>
    <submittedName>
        <fullName evidence="2">Phosphatase PAP2 family protein</fullName>
    </submittedName>
</protein>
<proteinExistence type="predicted"/>
<dbReference type="InterPro" id="IPR000326">
    <property type="entry name" value="PAP2/HPO"/>
</dbReference>
<reference evidence="2 3" key="1">
    <citation type="submission" date="2019-03" db="EMBL/GenBank/DDBJ databases">
        <title>Novel species of Flavobacterium.</title>
        <authorList>
            <person name="Liu Q."/>
            <person name="Xin Y.-H."/>
        </authorList>
    </citation>
    <scope>NUCLEOTIDE SEQUENCE [LARGE SCALE GENOMIC DNA]</scope>
    <source>
        <strain evidence="2 3">LB2P22</strain>
    </source>
</reference>
<organism evidence="2 3">
    <name type="scientific">Flavobacterium ranwuense</name>
    <dbReference type="NCBI Taxonomy" id="2541725"/>
    <lineage>
        <taxon>Bacteria</taxon>
        <taxon>Pseudomonadati</taxon>
        <taxon>Bacteroidota</taxon>
        <taxon>Flavobacteriia</taxon>
        <taxon>Flavobacteriales</taxon>
        <taxon>Flavobacteriaceae</taxon>
        <taxon>Flavobacterium</taxon>
    </lineage>
</organism>
<dbReference type="PANTHER" id="PTHR14969">
    <property type="entry name" value="SPHINGOSINE-1-PHOSPHATE PHOSPHOHYDROLASE"/>
    <property type="match status" value="1"/>
</dbReference>
<comment type="caution">
    <text evidence="2">The sequence shown here is derived from an EMBL/GenBank/DDBJ whole genome shotgun (WGS) entry which is preliminary data.</text>
</comment>
<dbReference type="SMART" id="SM00014">
    <property type="entry name" value="acidPPc"/>
    <property type="match status" value="1"/>
</dbReference>
<dbReference type="Gene3D" id="1.20.144.10">
    <property type="entry name" value="Phosphatidic acid phosphatase type 2/haloperoxidase"/>
    <property type="match status" value="1"/>
</dbReference>
<dbReference type="SUPFAM" id="SSF48317">
    <property type="entry name" value="Acid phosphatase/Vanadium-dependent haloperoxidase"/>
    <property type="match status" value="1"/>
</dbReference>
<evidence type="ECO:0000313" key="2">
    <source>
        <dbReference type="EMBL" id="TDE30472.1"/>
    </source>
</evidence>
<evidence type="ECO:0000259" key="1">
    <source>
        <dbReference type="SMART" id="SM00014"/>
    </source>
</evidence>
<dbReference type="RefSeq" id="WP_126564127.1">
    <property type="nucleotide sequence ID" value="NZ_SMLH01000002.1"/>
</dbReference>
<sequence>MKALIQNLILFAILLITISINAQEAIKKDSIIIKGNSSLKFNYKQLIIPTLLITYGAIGTEKIDYLKELNFEIRREVIDDIDQKTSIDDFSQYAPALTVYVLNNLGIQGKNNLKDRSVILGTSFLLVFTSVTALKRITNIERPDGSSYSFPSGHTATAFAGAEFLWQEYKDKSIWYGISGYAVATATGIFRITNNKHWLTDVAAGAGIGILSTKIAYWLNPYINEKIFKSTREKKTVSMIAPFYNGKEIGLGLIVNLK</sequence>
<dbReference type="InterPro" id="IPR036938">
    <property type="entry name" value="PAP2/HPO_sf"/>
</dbReference>